<dbReference type="AlphaFoldDB" id="A0AAE1DSR6"/>
<gene>
    <name evidence="1" type="ORF">RRG08_013774</name>
</gene>
<evidence type="ECO:0000313" key="1">
    <source>
        <dbReference type="EMBL" id="KAK3780298.1"/>
    </source>
</evidence>
<comment type="caution">
    <text evidence="1">The sequence shown here is derived from an EMBL/GenBank/DDBJ whole genome shotgun (WGS) entry which is preliminary data.</text>
</comment>
<dbReference type="Proteomes" id="UP001283361">
    <property type="component" value="Unassembled WGS sequence"/>
</dbReference>
<accession>A0AAE1DSR6</accession>
<dbReference type="EMBL" id="JAWDGP010002745">
    <property type="protein sequence ID" value="KAK3780298.1"/>
    <property type="molecule type" value="Genomic_DNA"/>
</dbReference>
<proteinExistence type="predicted"/>
<name>A0AAE1DSR6_9GAST</name>
<keyword evidence="2" id="KW-1185">Reference proteome</keyword>
<organism evidence="1 2">
    <name type="scientific">Elysia crispata</name>
    <name type="common">lettuce slug</name>
    <dbReference type="NCBI Taxonomy" id="231223"/>
    <lineage>
        <taxon>Eukaryota</taxon>
        <taxon>Metazoa</taxon>
        <taxon>Spiralia</taxon>
        <taxon>Lophotrochozoa</taxon>
        <taxon>Mollusca</taxon>
        <taxon>Gastropoda</taxon>
        <taxon>Heterobranchia</taxon>
        <taxon>Euthyneura</taxon>
        <taxon>Panpulmonata</taxon>
        <taxon>Sacoglossa</taxon>
        <taxon>Placobranchoidea</taxon>
        <taxon>Plakobranchidae</taxon>
        <taxon>Elysia</taxon>
    </lineage>
</organism>
<sequence length="148" mass="17250">MFDNFTALYKHLQHRRSYDCFHIYRRANPAEGERPIPSFTRGAVFDFLNKVCHFSKSVQLEHVDCFLVVFSNRGLSFLKTRPESIGSFRLDISGLQHSFTTGGFTFVYISHSLLTLISRYLKLELDILKHLILSTESTRQRTRTSIKE</sequence>
<reference evidence="1" key="1">
    <citation type="journal article" date="2023" name="G3 (Bethesda)">
        <title>A reference genome for the long-term kleptoplast-retaining sea slug Elysia crispata morphotype clarki.</title>
        <authorList>
            <person name="Eastman K.E."/>
            <person name="Pendleton A.L."/>
            <person name="Shaikh M.A."/>
            <person name="Suttiyut T."/>
            <person name="Ogas R."/>
            <person name="Tomko P."/>
            <person name="Gavelis G."/>
            <person name="Widhalm J.R."/>
            <person name="Wisecaver J.H."/>
        </authorList>
    </citation>
    <scope>NUCLEOTIDE SEQUENCE</scope>
    <source>
        <strain evidence="1">ECLA1</strain>
    </source>
</reference>
<evidence type="ECO:0000313" key="2">
    <source>
        <dbReference type="Proteomes" id="UP001283361"/>
    </source>
</evidence>
<protein>
    <submittedName>
        <fullName evidence="1">Uncharacterized protein</fullName>
    </submittedName>
</protein>